<dbReference type="Proteomes" id="UP001349994">
    <property type="component" value="Unassembled WGS sequence"/>
</dbReference>
<dbReference type="PROSITE" id="PS51379">
    <property type="entry name" value="4FE4S_FER_2"/>
    <property type="match status" value="3"/>
</dbReference>
<evidence type="ECO:0000313" key="6">
    <source>
        <dbReference type="EMBL" id="MEC4175284.1"/>
    </source>
</evidence>
<dbReference type="InterPro" id="IPR017900">
    <property type="entry name" value="4Fe4S_Fe_S_CS"/>
</dbReference>
<dbReference type="RefSeq" id="WP_338208957.1">
    <property type="nucleotide sequence ID" value="NZ_JAYMFF010000002.1"/>
</dbReference>
<accession>A0ABU6IFT5</accession>
<dbReference type="EMBL" id="JAYMFF010000002">
    <property type="protein sequence ID" value="MEC4175284.1"/>
    <property type="molecule type" value="Genomic_DNA"/>
</dbReference>
<dbReference type="PROSITE" id="PS00198">
    <property type="entry name" value="4FE4S_FER_1"/>
    <property type="match status" value="2"/>
</dbReference>
<feature type="domain" description="4Fe-4S ferredoxin-type" evidence="5">
    <location>
        <begin position="53"/>
        <end position="82"/>
    </location>
</feature>
<evidence type="ECO:0000256" key="1">
    <source>
        <dbReference type="ARBA" id="ARBA00022485"/>
    </source>
</evidence>
<keyword evidence="3" id="KW-0408">Iron</keyword>
<gene>
    <name evidence="6" type="ORF">VIN30_02335</name>
</gene>
<dbReference type="InterPro" id="IPR017896">
    <property type="entry name" value="4Fe4S_Fe-S-bd"/>
</dbReference>
<feature type="domain" description="4Fe-4S ferredoxin-type" evidence="5">
    <location>
        <begin position="294"/>
        <end position="323"/>
    </location>
</feature>
<dbReference type="PANTHER" id="PTHR43687">
    <property type="entry name" value="ADENYLYLSULFATE REDUCTASE, BETA SUBUNIT"/>
    <property type="match status" value="1"/>
</dbReference>
<evidence type="ECO:0000256" key="4">
    <source>
        <dbReference type="ARBA" id="ARBA00023014"/>
    </source>
</evidence>
<keyword evidence="1" id="KW-0004">4Fe-4S</keyword>
<dbReference type="SUPFAM" id="SSF54862">
    <property type="entry name" value="4Fe-4S ferredoxins"/>
    <property type="match status" value="2"/>
</dbReference>
<organism evidence="6 7">
    <name type="scientific">Adlercreutzia wanghongyangiae</name>
    <dbReference type="NCBI Taxonomy" id="3111451"/>
    <lineage>
        <taxon>Bacteria</taxon>
        <taxon>Bacillati</taxon>
        <taxon>Actinomycetota</taxon>
        <taxon>Coriobacteriia</taxon>
        <taxon>Eggerthellales</taxon>
        <taxon>Eggerthellaceae</taxon>
        <taxon>Adlercreutzia</taxon>
    </lineage>
</organism>
<evidence type="ECO:0000313" key="7">
    <source>
        <dbReference type="Proteomes" id="UP001349994"/>
    </source>
</evidence>
<keyword evidence="4" id="KW-0411">Iron-sulfur</keyword>
<evidence type="ECO:0000256" key="2">
    <source>
        <dbReference type="ARBA" id="ARBA00022723"/>
    </source>
</evidence>
<dbReference type="InterPro" id="IPR050572">
    <property type="entry name" value="Fe-S_Ferredoxin"/>
</dbReference>
<proteinExistence type="predicted"/>
<feature type="domain" description="4Fe-4S ferredoxin-type" evidence="5">
    <location>
        <begin position="331"/>
        <end position="360"/>
    </location>
</feature>
<reference evidence="6 7" key="1">
    <citation type="submission" date="2024-01" db="EMBL/GenBank/DDBJ databases">
        <title>novel species in genus Adlercreutzia.</title>
        <authorList>
            <person name="Liu X."/>
        </authorList>
    </citation>
    <scope>NUCLEOTIDE SEQUENCE [LARGE SCALE GENOMIC DNA]</scope>
    <source>
        <strain evidence="6 7">R7</strain>
    </source>
</reference>
<keyword evidence="7" id="KW-1185">Reference proteome</keyword>
<keyword evidence="2" id="KW-0479">Metal-binding</keyword>
<sequence>MPNLNDLMEMMDALETKAIITIPTFCVAVRNRHSSCRKCADACLADAITIEKNELNIDAGACVACGACVAVCPTSALVPMDPMPDDLAAAVADTTNAAGGLTVIACARKAARNVGDPDKYAMVPCLGRMEEELLVELVARGIPEICLVDGDCSTCKYRGAVPAINDTVESARALLAAMGSDAAITRTSEFPASVQVADMRKAVGAARREFFTSSGHYAKDVAKSAAEKMVNEKLAQLNLQKQEQSLREKLGVKNGAGKMPTITAERNLNILDAMSRIGDPDNPAEPEMFTRIFGDVEVDVEKCSGCSMCVMFCPTDALRKSLDKHPEEGKAYMEFSVADCVQCNLCADACLKKCIEVIPVVRTAELFDFEPRLVEISASKTGNKLFNRKK</sequence>
<evidence type="ECO:0000256" key="3">
    <source>
        <dbReference type="ARBA" id="ARBA00023004"/>
    </source>
</evidence>
<comment type="caution">
    <text evidence="6">The sequence shown here is derived from an EMBL/GenBank/DDBJ whole genome shotgun (WGS) entry which is preliminary data.</text>
</comment>
<evidence type="ECO:0000259" key="5">
    <source>
        <dbReference type="PROSITE" id="PS51379"/>
    </source>
</evidence>
<dbReference type="Pfam" id="PF12838">
    <property type="entry name" value="Fer4_7"/>
    <property type="match status" value="2"/>
</dbReference>
<protein>
    <submittedName>
        <fullName evidence="6">4Fe-4S binding protein</fullName>
    </submittedName>
</protein>
<dbReference type="Gene3D" id="3.30.70.20">
    <property type="match status" value="2"/>
</dbReference>
<name>A0ABU6IFT5_9ACTN</name>
<dbReference type="PANTHER" id="PTHR43687:SF4">
    <property type="entry name" value="BLR5484 PROTEIN"/>
    <property type="match status" value="1"/>
</dbReference>